<dbReference type="Pfam" id="PF19054">
    <property type="entry name" value="DUF5753"/>
    <property type="match status" value="1"/>
</dbReference>
<dbReference type="CDD" id="cd00093">
    <property type="entry name" value="HTH_XRE"/>
    <property type="match status" value="1"/>
</dbReference>
<feature type="region of interest" description="Disordered" evidence="1">
    <location>
        <begin position="88"/>
        <end position="108"/>
    </location>
</feature>
<proteinExistence type="predicted"/>
<dbReference type="SMART" id="SM00530">
    <property type="entry name" value="HTH_XRE"/>
    <property type="match status" value="1"/>
</dbReference>
<name>A0ABT1JNI4_ACTCY</name>
<protein>
    <submittedName>
        <fullName evidence="3">Helix-turn-helix domain-containing protein</fullName>
    </submittedName>
</protein>
<dbReference type="InterPro" id="IPR010982">
    <property type="entry name" value="Lambda_DNA-bd_dom_sf"/>
</dbReference>
<sequence length="286" mass="30401">MASSSGRSLRSRAVGARLRQARLAAGMSPRTVATRVGVPVGVVGGWERGDTLPTAAQAAAYLTEVGVGAGEFVSVTAELLELAERRRERRRWAAPDPPDGTEPSDADTSSIVEASAFLVPEVVRTAEYARAWLTARGTPTSVVEAEVAARLERQEILHRPRPPTLRVLLGEPAVRPGPDLGRAGPAVLAGQLWHLLELVKLPHVRVQVVPTARLAALLAVGDFQLLESERVPPLVRLDLAAGTTVLDGAGRAAPYRLAAERVGGMALSDQESAALLDRRARDLARD</sequence>
<evidence type="ECO:0000313" key="3">
    <source>
        <dbReference type="EMBL" id="MCP2334090.1"/>
    </source>
</evidence>
<keyword evidence="4" id="KW-1185">Reference proteome</keyword>
<dbReference type="Gene3D" id="1.10.260.40">
    <property type="entry name" value="lambda repressor-like DNA-binding domains"/>
    <property type="match status" value="1"/>
</dbReference>
<evidence type="ECO:0000256" key="1">
    <source>
        <dbReference type="SAM" id="MobiDB-lite"/>
    </source>
</evidence>
<dbReference type="RefSeq" id="WP_026418569.1">
    <property type="nucleotide sequence ID" value="NZ_AUBJ02000001.1"/>
</dbReference>
<reference evidence="3 4" key="1">
    <citation type="submission" date="2022-06" db="EMBL/GenBank/DDBJ databases">
        <title>Genomic Encyclopedia of Type Strains, Phase I: the one thousand microbial genomes (KMG-I) project.</title>
        <authorList>
            <person name="Kyrpides N."/>
        </authorList>
    </citation>
    <scope>NUCLEOTIDE SEQUENCE [LARGE SCALE GENOMIC DNA]</scope>
    <source>
        <strain evidence="3 4">DSM 43889</strain>
    </source>
</reference>
<accession>A0ABT1JNI4</accession>
<dbReference type="Pfam" id="PF13560">
    <property type="entry name" value="HTH_31"/>
    <property type="match status" value="1"/>
</dbReference>
<dbReference type="InterPro" id="IPR043917">
    <property type="entry name" value="DUF5753"/>
</dbReference>
<gene>
    <name evidence="3" type="ORF">G443_004360</name>
</gene>
<feature type="domain" description="HTH cro/C1-type" evidence="2">
    <location>
        <begin position="18"/>
        <end position="72"/>
    </location>
</feature>
<dbReference type="SUPFAM" id="SSF47413">
    <property type="entry name" value="lambda repressor-like DNA-binding domains"/>
    <property type="match status" value="1"/>
</dbReference>
<dbReference type="Proteomes" id="UP000791080">
    <property type="component" value="Unassembled WGS sequence"/>
</dbReference>
<evidence type="ECO:0000313" key="4">
    <source>
        <dbReference type="Proteomes" id="UP000791080"/>
    </source>
</evidence>
<dbReference type="EMBL" id="AUBJ02000001">
    <property type="protein sequence ID" value="MCP2334090.1"/>
    <property type="molecule type" value="Genomic_DNA"/>
</dbReference>
<organism evidence="3 4">
    <name type="scientific">Actinoalloteichus caeruleus DSM 43889</name>
    <dbReference type="NCBI Taxonomy" id="1120930"/>
    <lineage>
        <taxon>Bacteria</taxon>
        <taxon>Bacillati</taxon>
        <taxon>Actinomycetota</taxon>
        <taxon>Actinomycetes</taxon>
        <taxon>Pseudonocardiales</taxon>
        <taxon>Pseudonocardiaceae</taxon>
        <taxon>Actinoalloteichus</taxon>
        <taxon>Actinoalloteichus cyanogriseus</taxon>
    </lineage>
</organism>
<dbReference type="InterPro" id="IPR001387">
    <property type="entry name" value="Cro/C1-type_HTH"/>
</dbReference>
<comment type="caution">
    <text evidence="3">The sequence shown here is derived from an EMBL/GenBank/DDBJ whole genome shotgun (WGS) entry which is preliminary data.</text>
</comment>
<dbReference type="PROSITE" id="PS50943">
    <property type="entry name" value="HTH_CROC1"/>
    <property type="match status" value="1"/>
</dbReference>
<evidence type="ECO:0000259" key="2">
    <source>
        <dbReference type="PROSITE" id="PS50943"/>
    </source>
</evidence>